<dbReference type="Pfam" id="PF00583">
    <property type="entry name" value="Acetyltransf_1"/>
    <property type="match status" value="1"/>
</dbReference>
<dbReference type="AlphaFoldDB" id="A0A939K295"/>
<comment type="caution">
    <text evidence="4">The sequence shown here is derived from an EMBL/GenBank/DDBJ whole genome shotgun (WGS) entry which is preliminary data.</text>
</comment>
<dbReference type="EMBL" id="JAFMYV010000007">
    <property type="protein sequence ID" value="MBO0937987.1"/>
    <property type="molecule type" value="Genomic_DNA"/>
</dbReference>
<feature type="domain" description="N-acetyltransferase" evidence="3">
    <location>
        <begin position="2"/>
        <end position="167"/>
    </location>
</feature>
<name>A0A939K295_9BACT</name>
<dbReference type="Proteomes" id="UP000664034">
    <property type="component" value="Unassembled WGS sequence"/>
</dbReference>
<sequence length="177" mass="19595">MITHRLAETADLERIADLHMRSWQLAYRGILRDDYLDKAIGPDRLALWGDRFANPAPNQRILVAEEAGNLLGFICLFLDDDSVRGTLIDNLHVDPALKGQGIGSGLMHEATRRFIPEASSSGFYLGVYEANVPAIYFYERMGGTCLGRALYDTPGGGQALILWYGWPTGLQLPTGIR</sequence>
<proteinExistence type="predicted"/>
<keyword evidence="2" id="KW-0012">Acyltransferase</keyword>
<keyword evidence="1" id="KW-0808">Transferase</keyword>
<gene>
    <name evidence="4" type="ORF">J2I47_15635</name>
</gene>
<reference evidence="4" key="1">
    <citation type="submission" date="2021-03" db="EMBL/GenBank/DDBJ databases">
        <title>Fibrella sp. HMF5335 genome sequencing and assembly.</title>
        <authorList>
            <person name="Kang H."/>
            <person name="Kim H."/>
            <person name="Bae S."/>
            <person name="Joh K."/>
        </authorList>
    </citation>
    <scope>NUCLEOTIDE SEQUENCE</scope>
    <source>
        <strain evidence="4">HMF5335</strain>
    </source>
</reference>
<evidence type="ECO:0000256" key="2">
    <source>
        <dbReference type="ARBA" id="ARBA00023315"/>
    </source>
</evidence>
<evidence type="ECO:0000256" key="1">
    <source>
        <dbReference type="ARBA" id="ARBA00022679"/>
    </source>
</evidence>
<evidence type="ECO:0000313" key="4">
    <source>
        <dbReference type="EMBL" id="MBO0937987.1"/>
    </source>
</evidence>
<accession>A0A939K295</accession>
<keyword evidence="5" id="KW-1185">Reference proteome</keyword>
<dbReference type="RefSeq" id="WP_207365517.1">
    <property type="nucleotide sequence ID" value="NZ_JAFMYV010000007.1"/>
</dbReference>
<evidence type="ECO:0000313" key="5">
    <source>
        <dbReference type="Proteomes" id="UP000664034"/>
    </source>
</evidence>
<dbReference type="GO" id="GO:0016747">
    <property type="term" value="F:acyltransferase activity, transferring groups other than amino-acyl groups"/>
    <property type="evidence" value="ECO:0007669"/>
    <property type="project" value="InterPro"/>
</dbReference>
<organism evidence="4 5">
    <name type="scientific">Fibrella rubiginis</name>
    <dbReference type="NCBI Taxonomy" id="2817060"/>
    <lineage>
        <taxon>Bacteria</taxon>
        <taxon>Pseudomonadati</taxon>
        <taxon>Bacteroidota</taxon>
        <taxon>Cytophagia</taxon>
        <taxon>Cytophagales</taxon>
        <taxon>Spirosomataceae</taxon>
        <taxon>Fibrella</taxon>
    </lineage>
</organism>
<dbReference type="SUPFAM" id="SSF55729">
    <property type="entry name" value="Acyl-CoA N-acyltransferases (Nat)"/>
    <property type="match status" value="1"/>
</dbReference>
<dbReference type="InterPro" id="IPR016181">
    <property type="entry name" value="Acyl_CoA_acyltransferase"/>
</dbReference>
<dbReference type="PROSITE" id="PS51186">
    <property type="entry name" value="GNAT"/>
    <property type="match status" value="1"/>
</dbReference>
<dbReference type="InterPro" id="IPR050832">
    <property type="entry name" value="Bact_Acetyltransf"/>
</dbReference>
<evidence type="ECO:0000259" key="3">
    <source>
        <dbReference type="PROSITE" id="PS51186"/>
    </source>
</evidence>
<dbReference type="InterPro" id="IPR000182">
    <property type="entry name" value="GNAT_dom"/>
</dbReference>
<dbReference type="PANTHER" id="PTHR43877">
    <property type="entry name" value="AMINOALKYLPHOSPHONATE N-ACETYLTRANSFERASE-RELATED-RELATED"/>
    <property type="match status" value="1"/>
</dbReference>
<dbReference type="CDD" id="cd04301">
    <property type="entry name" value="NAT_SF"/>
    <property type="match status" value="1"/>
</dbReference>
<dbReference type="Gene3D" id="3.40.630.30">
    <property type="match status" value="1"/>
</dbReference>
<protein>
    <submittedName>
        <fullName evidence="4">GNAT family N-acetyltransferase</fullName>
    </submittedName>
</protein>